<proteinExistence type="predicted"/>
<protein>
    <submittedName>
        <fullName evidence="1">Uncharacterized protein</fullName>
    </submittedName>
</protein>
<dbReference type="Proteomes" id="UP000008456">
    <property type="component" value="Chromosome"/>
</dbReference>
<accession>F3YBG0</accession>
<name>F3YBG0_MELPT</name>
<dbReference type="EMBL" id="AP012200">
    <property type="protein sequence ID" value="BAK21838.1"/>
    <property type="molecule type" value="Genomic_DNA"/>
</dbReference>
<dbReference type="STRING" id="940190.MPTP_1409"/>
<reference evidence="1 2" key="1">
    <citation type="journal article" date="2011" name="J. Bacteriol.">
        <title>Complete genome sequence of Melissococcus plutonius ATCC 35311.</title>
        <authorList>
            <person name="Okumura K."/>
            <person name="Arai R."/>
            <person name="Okura M."/>
            <person name="Kirikae T."/>
            <person name="Takamatsu D."/>
            <person name="Osaki M."/>
            <person name="Miyoshi-Akiyama T."/>
        </authorList>
    </citation>
    <scope>NUCLEOTIDE SEQUENCE [LARGE SCALE GENOMIC DNA]</scope>
    <source>
        <strain evidence="2">ATCC 35311 / CIP 104052 / LMG 20360 / NCIMB 702443</strain>
    </source>
</reference>
<evidence type="ECO:0000313" key="2">
    <source>
        <dbReference type="Proteomes" id="UP000008456"/>
    </source>
</evidence>
<keyword evidence="2" id="KW-1185">Reference proteome</keyword>
<reference key="2">
    <citation type="submission" date="2011-04" db="EMBL/GenBank/DDBJ databases">
        <title>Whole genome sequence of Melissococcus plutonius ATCC 35311.</title>
        <authorList>
            <person name="Okumura K."/>
            <person name="Arai R."/>
            <person name="Osaki M."/>
            <person name="Okura M."/>
            <person name="Kirikae T."/>
            <person name="Takamatsu D."/>
            <person name="Akiyama T."/>
        </authorList>
    </citation>
    <scope>NUCLEOTIDE SEQUENCE</scope>
    <source>
        <strain>ATCC 35311</strain>
    </source>
</reference>
<gene>
    <name evidence="1" type="ordered locus">MPTP_1409</name>
</gene>
<dbReference type="AlphaFoldDB" id="F3YBG0"/>
<organism evidence="1 2">
    <name type="scientific">Melissococcus plutonius (strain ATCC 35311 / DSM 29964 / CIP 104052 / LMG 20360 / NCIMB 702443)</name>
    <dbReference type="NCBI Taxonomy" id="940190"/>
    <lineage>
        <taxon>Bacteria</taxon>
        <taxon>Bacillati</taxon>
        <taxon>Bacillota</taxon>
        <taxon>Bacilli</taxon>
        <taxon>Lactobacillales</taxon>
        <taxon>Enterococcaceae</taxon>
        <taxon>Melissococcus</taxon>
    </lineage>
</organism>
<dbReference type="HOGENOM" id="CLU_3154659_0_0_9"/>
<sequence length="48" mass="5542">MLISADDSFQVETIELTGTPFVSEQDIQGYSTYLLNIKITYLQRSKRQ</sequence>
<dbReference type="KEGG" id="mps:MPTP_1409"/>
<evidence type="ECO:0000313" key="1">
    <source>
        <dbReference type="EMBL" id="BAK21838.1"/>
    </source>
</evidence>